<comment type="caution">
    <text evidence="4">The sequence shown here is derived from an EMBL/GenBank/DDBJ whole genome shotgun (WGS) entry which is preliminary data.</text>
</comment>
<feature type="domain" description="GAG-pre-integrase" evidence="2">
    <location>
        <begin position="568"/>
        <end position="616"/>
    </location>
</feature>
<evidence type="ECO:0000259" key="3">
    <source>
        <dbReference type="Pfam" id="PF22936"/>
    </source>
</evidence>
<dbReference type="Pfam" id="PF13976">
    <property type="entry name" value="gag_pre-integrs"/>
    <property type="match status" value="1"/>
</dbReference>
<evidence type="ECO:0000313" key="4">
    <source>
        <dbReference type="EMBL" id="GEU65021.1"/>
    </source>
</evidence>
<dbReference type="EMBL" id="BKCJ010005121">
    <property type="protein sequence ID" value="GEU65021.1"/>
    <property type="molecule type" value="Genomic_DNA"/>
</dbReference>
<dbReference type="AlphaFoldDB" id="A0A6L2LT81"/>
<feature type="region of interest" description="Disordered" evidence="1">
    <location>
        <begin position="207"/>
        <end position="227"/>
    </location>
</feature>
<gene>
    <name evidence="4" type="ORF">Tci_036999</name>
</gene>
<evidence type="ECO:0000256" key="1">
    <source>
        <dbReference type="SAM" id="MobiDB-lite"/>
    </source>
</evidence>
<proteinExistence type="predicted"/>
<protein>
    <submittedName>
        <fullName evidence="4">Uncharacterized protein</fullName>
    </submittedName>
</protein>
<sequence length="735" mass="83124">MAESNVPNLSIKREGKEVSDDEEMVQVKMLMALVDDKLVVGKNHARNGEWIDITMRKEQLKEEKHVNEKCISSSDKYASSSKQIMTHKEKPFTPCTHCGFNDHHPDEYCISTIHLTIDHRDFDHFKRGKKLQAAKAKEPTKGDYEEDYQRELQGDAQEDKLTTTIMLLARAITRKFFTPTNNRLHTSSNTRNQAVIHDGRVDIQTKNAWYGGNGNRNARRQNKNQTADAKMVRFRRLMKMLLAMKDEVGGTLNDEENDFMLAYGDEILEELTAAVILMVIALQIDLISGMISKSVHQHTNHEKLKTIINTSDYDQIDSNIIFDVPYAKNNGRTDEHDSNAHVKSFDIKSLSKENKSKKKVLKNNNVKSTSTNVWKLLCSISIVSNMRESRNSIVCQPNANVLKVKTINVVNDASNIVCVSYGKDVFMLSHEKYIARYALSVDSRVKRALFTSSVAAKSRNIGATFVVAKSRFGVAKTPIATNKVIQLVFWIVDSGYSKHMTGNLQLLRNFVEKLIGIVCFGNDHFAAITGYGDYVQGNLTICHVYYVEGLRHNLFLGKDLLTGSRVSNLYTISISELPASSPVCLMSKATSTKSWLWHRRLSHLNFDCEQGKSKKASFPPKLVPSTESKLDLPHMDLEPIANEPITSVSNKNANEPVLEGVAAFDENNFYNLFHSPMLEEVESSSTFQDPSNMHEFYQKHCSTDLQTKNHPIEQVIGNPSKPLMTRRRLHISAEM</sequence>
<reference evidence="4" key="1">
    <citation type="journal article" date="2019" name="Sci. Rep.">
        <title>Draft genome of Tanacetum cinerariifolium, the natural source of mosquito coil.</title>
        <authorList>
            <person name="Yamashiro T."/>
            <person name="Shiraishi A."/>
            <person name="Satake H."/>
            <person name="Nakayama K."/>
        </authorList>
    </citation>
    <scope>NUCLEOTIDE SEQUENCE</scope>
</reference>
<accession>A0A6L2LT81</accession>
<dbReference type="Pfam" id="PF22936">
    <property type="entry name" value="Pol_BBD"/>
    <property type="match status" value="1"/>
</dbReference>
<organism evidence="4">
    <name type="scientific">Tanacetum cinerariifolium</name>
    <name type="common">Dalmatian daisy</name>
    <name type="synonym">Chrysanthemum cinerariifolium</name>
    <dbReference type="NCBI Taxonomy" id="118510"/>
    <lineage>
        <taxon>Eukaryota</taxon>
        <taxon>Viridiplantae</taxon>
        <taxon>Streptophyta</taxon>
        <taxon>Embryophyta</taxon>
        <taxon>Tracheophyta</taxon>
        <taxon>Spermatophyta</taxon>
        <taxon>Magnoliopsida</taxon>
        <taxon>eudicotyledons</taxon>
        <taxon>Gunneridae</taxon>
        <taxon>Pentapetalae</taxon>
        <taxon>asterids</taxon>
        <taxon>campanulids</taxon>
        <taxon>Asterales</taxon>
        <taxon>Asteraceae</taxon>
        <taxon>Asteroideae</taxon>
        <taxon>Anthemideae</taxon>
        <taxon>Anthemidinae</taxon>
        <taxon>Tanacetum</taxon>
    </lineage>
</organism>
<name>A0A6L2LT81_TANCI</name>
<dbReference type="InterPro" id="IPR025724">
    <property type="entry name" value="GAG-pre-integrase_dom"/>
</dbReference>
<evidence type="ECO:0000259" key="2">
    <source>
        <dbReference type="Pfam" id="PF13976"/>
    </source>
</evidence>
<feature type="domain" description="Retrovirus-related Pol polyprotein from transposon TNT 1-94-like beta-barrel" evidence="3">
    <location>
        <begin position="490"/>
        <end position="558"/>
    </location>
</feature>
<dbReference type="InterPro" id="IPR054722">
    <property type="entry name" value="PolX-like_BBD"/>
</dbReference>